<evidence type="ECO:0000313" key="3">
    <source>
        <dbReference type="Proteomes" id="UP001224412"/>
    </source>
</evidence>
<dbReference type="InterPro" id="IPR017926">
    <property type="entry name" value="GATASE"/>
</dbReference>
<dbReference type="InterPro" id="IPR044992">
    <property type="entry name" value="ChyE-like"/>
</dbReference>
<dbReference type="Pfam" id="PF00117">
    <property type="entry name" value="GATase"/>
    <property type="match status" value="1"/>
</dbReference>
<dbReference type="PROSITE" id="PS51273">
    <property type="entry name" value="GATASE_TYPE_1"/>
    <property type="match status" value="1"/>
</dbReference>
<dbReference type="Proteomes" id="UP001224412">
    <property type="component" value="Unassembled WGS sequence"/>
</dbReference>
<dbReference type="GO" id="GO:0008899">
    <property type="term" value="F:homoserine O-succinyltransferase activity"/>
    <property type="evidence" value="ECO:0007669"/>
    <property type="project" value="UniProtKB-EC"/>
</dbReference>
<dbReference type="InterPro" id="IPR029062">
    <property type="entry name" value="Class_I_gatase-like"/>
</dbReference>
<dbReference type="PANTHER" id="PTHR42695:SF5">
    <property type="entry name" value="GLUTAMINE AMIDOTRANSFERASE YLR126C-RELATED"/>
    <property type="match status" value="1"/>
</dbReference>
<feature type="domain" description="Glutamine amidotransferase" evidence="1">
    <location>
        <begin position="51"/>
        <end position="201"/>
    </location>
</feature>
<evidence type="ECO:0000259" key="1">
    <source>
        <dbReference type="Pfam" id="PF00117"/>
    </source>
</evidence>
<dbReference type="EMBL" id="JASNVH010000009">
    <property type="protein sequence ID" value="MDK4307256.1"/>
    <property type="molecule type" value="Genomic_DNA"/>
</dbReference>
<gene>
    <name evidence="2" type="ORF">QPX42_06855</name>
</gene>
<dbReference type="SUPFAM" id="SSF52317">
    <property type="entry name" value="Class I glutamine amidotransferase-like"/>
    <property type="match status" value="1"/>
</dbReference>
<comment type="caution">
    <text evidence="2">The sequence shown here is derived from an EMBL/GenBank/DDBJ whole genome shotgun (WGS) entry which is preliminary data.</text>
</comment>
<proteinExistence type="predicted"/>
<dbReference type="RefSeq" id="WP_027017956.1">
    <property type="nucleotide sequence ID" value="NZ_CP100362.1"/>
</dbReference>
<dbReference type="Gene3D" id="3.40.50.880">
    <property type="match status" value="1"/>
</dbReference>
<dbReference type="EC" id="2.3.1.46" evidence="2"/>
<keyword evidence="2" id="KW-0808">Transferase</keyword>
<protein>
    <submittedName>
        <fullName evidence="2">Homoserine O-succinyltransferase</fullName>
        <ecNumber evidence="2">2.3.1.46</ecNumber>
    </submittedName>
</protein>
<dbReference type="AlphaFoldDB" id="A0AAP4F566"/>
<dbReference type="GO" id="GO:0005829">
    <property type="term" value="C:cytosol"/>
    <property type="evidence" value="ECO:0007669"/>
    <property type="project" value="TreeGrafter"/>
</dbReference>
<keyword evidence="2" id="KW-0012">Acyltransferase</keyword>
<evidence type="ECO:0000313" key="2">
    <source>
        <dbReference type="EMBL" id="MDK4307256.1"/>
    </source>
</evidence>
<organism evidence="2 3">
    <name type="scientific">Corynebacterium pseudodiphtheriticum</name>
    <dbReference type="NCBI Taxonomy" id="37637"/>
    <lineage>
        <taxon>Bacteria</taxon>
        <taxon>Bacillati</taxon>
        <taxon>Actinomycetota</taxon>
        <taxon>Actinomycetes</taxon>
        <taxon>Mycobacteriales</taxon>
        <taxon>Corynebacteriaceae</taxon>
        <taxon>Corynebacterium</taxon>
    </lineage>
</organism>
<sequence>MVNLLLVSLRYGETAPAVAAAEYRDICEATGLSQEQTTHLVIDSTDVVLPDLSNFDGVIVGGSSLNITNQNWNSWQLHIHRQLEILTASEIPVFLICFGASWLAHHVGGIVGHTHAETSGQTVVRLTSDASEDVLARHLPQEFTSLTGHTEAVEDLAASDSREVTILADGPTCPVQLIRVGNSTWASQFHAEMDAVAMKKRMDFFYDYGYFSPEDYLDIVNSLPSIDTKWSNELLAIFVRYCATRAATS</sequence>
<dbReference type="GeneID" id="42781682"/>
<reference evidence="2" key="1">
    <citation type="submission" date="2023-05" db="EMBL/GenBank/DDBJ databases">
        <title>Metabolic capabilities are highly conserved among human nasal-associated Corynebacterium species in pangenomic analyses.</title>
        <authorList>
            <person name="Tran T.H."/>
            <person name="Roberts A.Q."/>
            <person name="Escapa I.F."/>
            <person name="Gao W."/>
            <person name="Conlan S."/>
            <person name="Kong H."/>
            <person name="Segre J.A."/>
            <person name="Kelly M.S."/>
            <person name="Lemon K.P."/>
        </authorList>
    </citation>
    <scope>NUCLEOTIDE SEQUENCE</scope>
    <source>
        <strain evidence="2">KPL2773</strain>
    </source>
</reference>
<dbReference type="PANTHER" id="PTHR42695">
    <property type="entry name" value="GLUTAMINE AMIDOTRANSFERASE YLR126C-RELATED"/>
    <property type="match status" value="1"/>
</dbReference>
<name>A0AAP4F566_9CORY</name>
<accession>A0AAP4F566</accession>